<dbReference type="InterPro" id="IPR006827">
    <property type="entry name" value="Lant_deHydtase_N"/>
</dbReference>
<dbReference type="Pfam" id="PF04738">
    <property type="entry name" value="Lant_dehydr_N"/>
    <property type="match status" value="1"/>
</dbReference>
<dbReference type="AlphaFoldDB" id="A0A096XPN8"/>
<reference evidence="2" key="1">
    <citation type="journal article" date="2014" name="ACS Chem. Biol.">
        <title>Nucleophilic 1,4-additions for natural product discovery.</title>
        <authorList>
            <person name="Cox C.L."/>
            <person name="Tietz J.I."/>
            <person name="Sokolowski K."/>
            <person name="Melby J.O."/>
            <person name="Doroghazi J.R."/>
            <person name="Mitchell D.A."/>
        </authorList>
    </citation>
    <scope>NUCLEOTIDE SEQUENCE</scope>
    <source>
        <strain evidence="2">NRRL WC-3908</strain>
    </source>
</reference>
<accession>A0A096XPN8</accession>
<feature type="domain" description="Lantibiotic dehydratase N-terminal" evidence="1">
    <location>
        <begin position="140"/>
        <end position="788"/>
    </location>
</feature>
<evidence type="ECO:0000259" key="1">
    <source>
        <dbReference type="Pfam" id="PF04738"/>
    </source>
</evidence>
<evidence type="ECO:0000313" key="2">
    <source>
        <dbReference type="EMBL" id="AID54695.1"/>
    </source>
</evidence>
<name>A0A096XPN8_9ACTN</name>
<gene>
    <name evidence="2" type="primary">ctmE</name>
</gene>
<protein>
    <submittedName>
        <fullName evidence="2">Dehydratase</fullName>
    </submittedName>
</protein>
<organism evidence="2">
    <name type="scientific">Streptomyces sp. NRRL WC-3908</name>
    <dbReference type="NCBI Taxonomy" id="1509516"/>
    <lineage>
        <taxon>Bacteria</taxon>
        <taxon>Bacillati</taxon>
        <taxon>Actinomycetota</taxon>
        <taxon>Actinomycetes</taxon>
        <taxon>Kitasatosporales</taxon>
        <taxon>Streptomycetaceae</taxon>
        <taxon>Streptomyces</taxon>
    </lineage>
</organism>
<proteinExistence type="predicted"/>
<dbReference type="EMBL" id="KJ651958">
    <property type="protein sequence ID" value="AID54695.1"/>
    <property type="molecule type" value="Genomic_DNA"/>
</dbReference>
<sequence>MSGFHVADTFGVRIGGLPVSVLDGLRSDEVWRRTGALLDGARELADRGAELSDALYALIGQETGVKAALVALRRAVHNQRTPGERCWNDEVRAALPAEVVADVERWAELLAAHRAGTAALDGLLPQDAADRRAALREAAAQPVFRHGLIQGSPVLHEQLRKWLARPEGAVPDRKLALRLAKYLARVAAKTSPFSTFTVSGLGRWDGPRPDGDGPAVRDTVEINLWLVQQLVRRLREHPALAPAVRLRVNPSAHQADGHWEFLGPGEEEPLRTLPVSPPVQACVDFLADGARPRHEVAAHLTERSGASPEQAERYVARLTELGVLETVPPFSEQAMDPLAELRAWVDTGGPELTEVSARLKEVAALLDGYPELTDPDARRRRTEEIHRALGRVADLVGPEQVIVPPKNYIIENALLVGPPPAQDRTAWEPVLRDLDTVRRCYAALDPALPGRVALARLFTTRFGSGASVPFLAFHRAVQEEMRTDPQLPGLLSVSQHGYAPLADSPLPRIKELLRVRAGLTGAALNARPDADGVVHVDPARLAALADSWPAWMRPPGSVAFYGQLTGGSEDPAGFVVNAVNAGHGRGRDRIRRLLGQAGVTVAGEPSGPPGDVILADTCRHYGSNVGLRDLTMTDELDYPGSASPRPAERRIPLRDLEVRHDPALDLLVLWSRTRDREVRPVHPSLIAEFWLPPAMRLLVQAFGDTPTLLIPGRRMFGDISPATAQGLLHEPRITIGTVTVSRRQWVFRTDEAPVRAKGEADRPYLLRLAAWLREHGIPERCFVRALDPSMLTDGNVWQLKSRKPLYIDFANLLLTGLFERMLAERGNLLFLQEALPDPSAAPHYGDAGARVTEHLVEVGHHGRC</sequence>